<sequence length="623" mass="67131">MKSWNLSKSVSCKASKRNKEKKTMKHKLRSAVCTEGRRMAGARALWVAAGMKHEQMGKPIIAIVNSFTQFVPGHTHLHDIGQIVKHEIERLGCYAAEFNTIAVDDGIAMGHDGMLYSLPSRDIIADSVEYMVNAHKADAMICISNCDKVTPGMLMAAMRLNIPTVFCSGGPMEAGRWRGENADLVTAMIKGADPTVTDEEMTALENCACPGCGSCSGMFTANSMNSLTEAIGLALPGNGTVLATHKNRIQLFKDAAKLIVKNALAYYEAGDERVLPRSIATRDAFLNAMTLDIAMGGSTNTVLHLLAIAQEGEVEFSMNDIDKLSRHVPCLCMLAPNTQRYSVQECNRAGGILGIMNELHKGKLIQGSVLRVDGMTLDEAMKKYDITQNTIDAEADRIYHSAPGHRFSTEMGSQDARWESLDTDRTAGCIRDLDHAYTKDGGLGVLFGNIAKHGCVVKTAGVDPALWTFSGPAVVFDSQEDACNGILSGKVKKGDCVVITHEGPKGGPGMQEMLYPTSYIKSMHMGKECALITDGRFSGGTSGLSIGHISPEAAAGGNIGKIKDGDIIEIDIPNRSINVKLTDEELDARPQQPLKRHRVVSKALRAYAQSVTSADKGGVRLID</sequence>
<reference evidence="19 20" key="1">
    <citation type="submission" date="2009-11" db="EMBL/GenBank/DDBJ databases">
        <authorList>
            <person name="Weinstock G."/>
            <person name="Sodergren E."/>
            <person name="Clifton S."/>
            <person name="Fulton L."/>
            <person name="Fulton B."/>
            <person name="Courtney L."/>
            <person name="Fronick C."/>
            <person name="Harrison M."/>
            <person name="Strong C."/>
            <person name="Farmer C."/>
            <person name="Delahaunty K."/>
            <person name="Markovic C."/>
            <person name="Hall O."/>
            <person name="Minx P."/>
            <person name="Tomlinson C."/>
            <person name="Mitreva M."/>
            <person name="Nelson J."/>
            <person name="Hou S."/>
            <person name="Wollam A."/>
            <person name="Pepin K.H."/>
            <person name="Johnson M."/>
            <person name="Bhonagiri V."/>
            <person name="Nash W.E."/>
            <person name="Warren W."/>
            <person name="Chinwalla A."/>
            <person name="Mardis E.R."/>
            <person name="Wilson R.K."/>
        </authorList>
    </citation>
    <scope>NUCLEOTIDE SEQUENCE [LARGE SCALE GENOMIC DNA]</scope>
    <source>
        <strain evidence="19 20">F0302</strain>
    </source>
</reference>
<keyword evidence="4 15" id="KW-0001">2Fe-2S</keyword>
<feature type="region of interest" description="Disordered" evidence="16">
    <location>
        <begin position="1"/>
        <end position="26"/>
    </location>
</feature>
<feature type="domain" description="Dihydroxy-acid/6-phosphogluconate dehydratase N-terminal" evidence="17">
    <location>
        <begin position="58"/>
        <end position="379"/>
    </location>
</feature>
<evidence type="ECO:0000256" key="13">
    <source>
        <dbReference type="ARBA" id="ARBA00029437"/>
    </source>
</evidence>
<name>D1QVH7_9BACT</name>
<evidence type="ECO:0000256" key="5">
    <source>
        <dbReference type="ARBA" id="ARBA00022723"/>
    </source>
</evidence>
<dbReference type="PANTHER" id="PTHR43661:SF3">
    <property type="entry name" value="D-XYLONATE DEHYDRATASE YAGF-RELATED"/>
    <property type="match status" value="1"/>
</dbReference>
<dbReference type="InterPro" id="IPR004404">
    <property type="entry name" value="DihydroxyA_deHydtase"/>
</dbReference>
<dbReference type="AlphaFoldDB" id="D1QVH7"/>
<feature type="compositionally biased region" description="Polar residues" evidence="16">
    <location>
        <begin position="1"/>
        <end position="12"/>
    </location>
</feature>
<evidence type="ECO:0000256" key="9">
    <source>
        <dbReference type="ARBA" id="ARBA00023239"/>
    </source>
</evidence>
<keyword evidence="10 15" id="KW-0100">Branched-chain amino acid biosynthesis</keyword>
<dbReference type="InterPro" id="IPR020558">
    <property type="entry name" value="DiOHA_6PGluconate_deHydtase_CS"/>
</dbReference>
<dbReference type="GO" id="GO:0000287">
    <property type="term" value="F:magnesium ion binding"/>
    <property type="evidence" value="ECO:0007669"/>
    <property type="project" value="UniProtKB-UniRule"/>
</dbReference>
<comment type="catalytic activity">
    <reaction evidence="11">
        <text>(2R)-2,3-dihydroxy-3-methylbutanoate = 3-methyl-2-oxobutanoate + H2O</text>
        <dbReference type="Rhea" id="RHEA:24809"/>
        <dbReference type="ChEBI" id="CHEBI:11851"/>
        <dbReference type="ChEBI" id="CHEBI:15377"/>
        <dbReference type="ChEBI" id="CHEBI:49072"/>
        <dbReference type="EC" id="4.2.1.9"/>
    </reaction>
    <physiologicalReaction direction="left-to-right" evidence="11">
        <dbReference type="Rhea" id="RHEA:24810"/>
    </physiologicalReaction>
</comment>
<dbReference type="GO" id="GO:0009097">
    <property type="term" value="P:isoleucine biosynthetic process"/>
    <property type="evidence" value="ECO:0007669"/>
    <property type="project" value="UniProtKB-UniRule"/>
</dbReference>
<keyword evidence="3 15" id="KW-0028">Amino-acid biosynthesis</keyword>
<evidence type="ECO:0000256" key="8">
    <source>
        <dbReference type="ARBA" id="ARBA00023014"/>
    </source>
</evidence>
<dbReference type="Pfam" id="PF00920">
    <property type="entry name" value="ILVD_EDD_N"/>
    <property type="match status" value="1"/>
</dbReference>
<dbReference type="GO" id="GO:0051537">
    <property type="term" value="F:2 iron, 2 sulfur cluster binding"/>
    <property type="evidence" value="ECO:0007669"/>
    <property type="project" value="UniProtKB-UniRule"/>
</dbReference>
<dbReference type="InterPro" id="IPR056740">
    <property type="entry name" value="ILV_EDD_C"/>
</dbReference>
<dbReference type="GO" id="GO:0004160">
    <property type="term" value="F:dihydroxy-acid dehydratase activity"/>
    <property type="evidence" value="ECO:0007669"/>
    <property type="project" value="UniProtKB-UniRule"/>
</dbReference>
<feature type="binding site" evidence="15">
    <location>
        <position position="105"/>
    </location>
    <ligand>
        <name>Mg(2+)</name>
        <dbReference type="ChEBI" id="CHEBI:18420"/>
    </ligand>
</feature>
<feature type="active site" description="Proton acceptor" evidence="15">
    <location>
        <position position="538"/>
    </location>
</feature>
<feature type="binding site" evidence="15">
    <location>
        <position position="512"/>
    </location>
    <ligand>
        <name>Mg(2+)</name>
        <dbReference type="ChEBI" id="CHEBI:18420"/>
    </ligand>
</feature>
<comment type="caution">
    <text evidence="15">Lacks conserved residue(s) required for the propagation of feature annotation.</text>
</comment>
<comment type="pathway">
    <text evidence="13 15">Amino-acid biosynthesis; L-isoleucine biosynthesis; L-isoleucine from 2-oxobutanoate: step 3/4.</text>
</comment>
<comment type="cofactor">
    <cofactor evidence="15">
        <name>[2Fe-2S] cluster</name>
        <dbReference type="ChEBI" id="CHEBI:190135"/>
    </cofactor>
    <text evidence="15">Binds 1 [2Fe-2S] cluster per subunit. This cluster acts as a Lewis acid cofactor.</text>
</comment>
<evidence type="ECO:0000256" key="11">
    <source>
        <dbReference type="ARBA" id="ARBA00029304"/>
    </source>
</evidence>
<evidence type="ECO:0000259" key="17">
    <source>
        <dbReference type="Pfam" id="PF00920"/>
    </source>
</evidence>
<evidence type="ECO:0000256" key="16">
    <source>
        <dbReference type="SAM" id="MobiDB-lite"/>
    </source>
</evidence>
<feature type="modified residue" description="N6-carboxylysine" evidence="15">
    <location>
        <position position="148"/>
    </location>
</feature>
<evidence type="ECO:0000313" key="19">
    <source>
        <dbReference type="EMBL" id="EFB30698.1"/>
    </source>
</evidence>
<dbReference type="NCBIfam" id="NF009103">
    <property type="entry name" value="PRK12448.1"/>
    <property type="match status" value="1"/>
</dbReference>
<feature type="binding site" description="via carbamate group" evidence="15">
    <location>
        <position position="148"/>
    </location>
    <ligand>
        <name>Mg(2+)</name>
        <dbReference type="ChEBI" id="CHEBI:18420"/>
    </ligand>
</feature>
<evidence type="ECO:0000256" key="2">
    <source>
        <dbReference type="ARBA" id="ARBA00006486"/>
    </source>
</evidence>
<dbReference type="UniPathway" id="UPA00049">
    <property type="reaction ID" value="UER00061"/>
</dbReference>
<feature type="binding site" evidence="15">
    <location>
        <position position="147"/>
    </location>
    <ligand>
        <name>Mg(2+)</name>
        <dbReference type="ChEBI" id="CHEBI:18420"/>
    </ligand>
</feature>
<dbReference type="GO" id="GO:0005829">
    <property type="term" value="C:cytosol"/>
    <property type="evidence" value="ECO:0007669"/>
    <property type="project" value="TreeGrafter"/>
</dbReference>
<organism evidence="19 20">
    <name type="scientific">Segatella oris F0302</name>
    <dbReference type="NCBI Taxonomy" id="649760"/>
    <lineage>
        <taxon>Bacteria</taxon>
        <taxon>Pseudomonadati</taxon>
        <taxon>Bacteroidota</taxon>
        <taxon>Bacteroidia</taxon>
        <taxon>Bacteroidales</taxon>
        <taxon>Prevotellaceae</taxon>
        <taxon>Segatella</taxon>
    </lineage>
</organism>
<comment type="caution">
    <text evidence="19">The sequence shown here is derived from an EMBL/GenBank/DDBJ whole genome shotgun (WGS) entry which is preliminary data.</text>
</comment>
<dbReference type="NCBIfam" id="TIGR00110">
    <property type="entry name" value="ilvD"/>
    <property type="match status" value="1"/>
</dbReference>
<dbReference type="EC" id="4.2.1.9" evidence="14 15"/>
<dbReference type="UniPathway" id="UPA00047">
    <property type="reaction ID" value="UER00057"/>
</dbReference>
<dbReference type="Proteomes" id="UP000004079">
    <property type="component" value="Unassembled WGS sequence"/>
</dbReference>
<dbReference type="InterPro" id="IPR037237">
    <property type="entry name" value="IlvD/EDD_N"/>
</dbReference>
<evidence type="ECO:0000256" key="15">
    <source>
        <dbReference type="HAMAP-Rule" id="MF_00012"/>
    </source>
</evidence>
<dbReference type="InterPro" id="IPR042096">
    <property type="entry name" value="Dihydro-acid_dehy_C"/>
</dbReference>
<evidence type="ECO:0000256" key="12">
    <source>
        <dbReference type="ARBA" id="ARBA00029436"/>
    </source>
</evidence>
<comment type="cofactor">
    <cofactor evidence="1 15">
        <name>Mg(2+)</name>
        <dbReference type="ChEBI" id="CHEBI:18420"/>
    </cofactor>
</comment>
<dbReference type="HAMAP" id="MF_00012">
    <property type="entry name" value="IlvD"/>
    <property type="match status" value="1"/>
</dbReference>
<comment type="subunit">
    <text evidence="15">Homodimer.</text>
</comment>
<dbReference type="EMBL" id="ACUZ02000056">
    <property type="protein sequence ID" value="EFB30698.1"/>
    <property type="molecule type" value="Genomic_DNA"/>
</dbReference>
<dbReference type="HOGENOM" id="CLU_014271_4_2_10"/>
<feature type="domain" description="Dihydroxy-acid/6-phosphogluconate dehydratase C-terminal" evidence="18">
    <location>
        <begin position="429"/>
        <end position="617"/>
    </location>
</feature>
<proteinExistence type="inferred from homology"/>
<keyword evidence="9 15" id="KW-0456">Lyase</keyword>
<comment type="catalytic activity">
    <reaction evidence="15">
        <text>(2R,3R)-2,3-dihydroxy-3-methylpentanoate = (S)-3-methyl-2-oxopentanoate + H2O</text>
        <dbReference type="Rhea" id="RHEA:27694"/>
        <dbReference type="ChEBI" id="CHEBI:15377"/>
        <dbReference type="ChEBI" id="CHEBI:35146"/>
        <dbReference type="ChEBI" id="CHEBI:49258"/>
        <dbReference type="EC" id="4.2.1.9"/>
    </reaction>
</comment>
<evidence type="ECO:0000256" key="6">
    <source>
        <dbReference type="ARBA" id="ARBA00022842"/>
    </source>
</evidence>
<dbReference type="PANTHER" id="PTHR43661">
    <property type="entry name" value="D-XYLONATE DEHYDRATASE"/>
    <property type="match status" value="1"/>
</dbReference>
<evidence type="ECO:0000256" key="4">
    <source>
        <dbReference type="ARBA" id="ARBA00022714"/>
    </source>
</evidence>
<comment type="similarity">
    <text evidence="2 15">Belongs to the IlvD/Edd family.</text>
</comment>
<keyword evidence="5 15" id="KW-0479">Metal-binding</keyword>
<keyword evidence="7 15" id="KW-0408">Iron</keyword>
<evidence type="ECO:0000256" key="14">
    <source>
        <dbReference type="ARBA" id="ARBA00029490"/>
    </source>
</evidence>
<dbReference type="STRING" id="649760.HMPREF0971_02955"/>
<comment type="function">
    <text evidence="15">Functions in the biosynthesis of branched-chain amino acids. Catalyzes the dehydration of (2R,3R)-2,3-dihydroxy-3-methylpentanoate (2,3-dihydroxy-3-methylvalerate) into 2-oxo-3-methylpentanoate (2-oxo-3-methylvalerate) and of (2R)-2,3-dihydroxy-3-methylbutanoate (2,3-dihydroxyisovalerate) into 2-oxo-3-methylbutanoate (2-oxoisovalerate), the penultimate precursor to L-isoleucine and L-valine, respectively.</text>
</comment>
<evidence type="ECO:0000256" key="3">
    <source>
        <dbReference type="ARBA" id="ARBA00022605"/>
    </source>
</evidence>
<evidence type="ECO:0000256" key="1">
    <source>
        <dbReference type="ARBA" id="ARBA00001946"/>
    </source>
</evidence>
<evidence type="ECO:0000259" key="18">
    <source>
        <dbReference type="Pfam" id="PF24877"/>
    </source>
</evidence>
<evidence type="ECO:0000256" key="7">
    <source>
        <dbReference type="ARBA" id="ARBA00023004"/>
    </source>
</evidence>
<dbReference type="GO" id="GO:0009099">
    <property type="term" value="P:L-valine biosynthetic process"/>
    <property type="evidence" value="ECO:0007669"/>
    <property type="project" value="UniProtKB-UniRule"/>
</dbReference>
<comment type="pathway">
    <text evidence="12 15">Amino-acid biosynthesis; L-valine biosynthesis; L-valine from pyruvate: step 3/4.</text>
</comment>
<keyword evidence="6 15" id="KW-0460">Magnesium</keyword>
<dbReference type="PROSITE" id="PS00886">
    <property type="entry name" value="ILVD_EDD_1"/>
    <property type="match status" value="1"/>
</dbReference>
<keyword evidence="8 15" id="KW-0411">Iron-sulfur</keyword>
<evidence type="ECO:0000313" key="20">
    <source>
        <dbReference type="Proteomes" id="UP000004079"/>
    </source>
</evidence>
<accession>D1QVH7</accession>
<evidence type="ECO:0000256" key="10">
    <source>
        <dbReference type="ARBA" id="ARBA00023304"/>
    </source>
</evidence>
<dbReference type="FunFam" id="3.50.30.80:FF:000001">
    <property type="entry name" value="Dihydroxy-acid dehydratase"/>
    <property type="match status" value="1"/>
</dbReference>
<dbReference type="SUPFAM" id="SSF143975">
    <property type="entry name" value="IlvD/EDD N-terminal domain-like"/>
    <property type="match status" value="1"/>
</dbReference>
<dbReference type="InterPro" id="IPR000581">
    <property type="entry name" value="ILV_EDD_N"/>
</dbReference>
<gene>
    <name evidence="15 19" type="primary">ilvD</name>
    <name evidence="19" type="ORF">HMPREF0971_02955</name>
</gene>
<dbReference type="Gene3D" id="3.50.30.80">
    <property type="entry name" value="IlvD/EDD C-terminal domain-like"/>
    <property type="match status" value="1"/>
</dbReference>
<protein>
    <recommendedName>
        <fullName evidence="14 15">Dihydroxy-acid dehydratase</fullName>
        <shortName evidence="15">DAD</shortName>
        <ecNumber evidence="14 15">4.2.1.9</ecNumber>
    </recommendedName>
</protein>
<dbReference type="PROSITE" id="PS00887">
    <property type="entry name" value="ILVD_EDD_2"/>
    <property type="match status" value="1"/>
</dbReference>
<dbReference type="SUPFAM" id="SSF52016">
    <property type="entry name" value="LeuD/IlvD-like"/>
    <property type="match status" value="1"/>
</dbReference>
<dbReference type="Pfam" id="PF24877">
    <property type="entry name" value="ILV_EDD_C"/>
    <property type="match status" value="1"/>
</dbReference>
<feature type="compositionally biased region" description="Basic residues" evidence="16">
    <location>
        <begin position="14"/>
        <end position="26"/>
    </location>
</feature>